<keyword evidence="2" id="KW-1185">Reference proteome</keyword>
<reference evidence="1 2" key="1">
    <citation type="submission" date="2019-09" db="EMBL/GenBank/DDBJ databases">
        <authorList>
            <person name="Assafiri O."/>
            <person name="Yusoff K."/>
            <person name="Song Ai Lian A."/>
            <person name="Hanish I."/>
            <person name="Geok Hun T."/>
        </authorList>
    </citation>
    <scope>NUCLEOTIDE SEQUENCE [LARGE SCALE GENOMIC DNA]</scope>
</reference>
<dbReference type="GeneID" id="55814169"/>
<dbReference type="SUPFAM" id="SSF47729">
    <property type="entry name" value="IHF-like DNA-binding proteins"/>
    <property type="match status" value="1"/>
</dbReference>
<accession>A0A5Q2F1K2</accession>
<evidence type="ECO:0000313" key="2">
    <source>
        <dbReference type="Proteomes" id="UP000331412"/>
    </source>
</evidence>
<dbReference type="Pfam" id="PF00216">
    <property type="entry name" value="Bac_DNA_binding"/>
    <property type="match status" value="1"/>
</dbReference>
<dbReference type="RefSeq" id="YP_009884802.1">
    <property type="nucleotide sequence ID" value="NC_049472.1"/>
</dbReference>
<dbReference type="InterPro" id="IPR010992">
    <property type="entry name" value="IHF-like_DNA-bd_dom_sf"/>
</dbReference>
<dbReference type="Proteomes" id="UP000331412">
    <property type="component" value="Segment"/>
</dbReference>
<dbReference type="EMBL" id="MN478483">
    <property type="protein sequence ID" value="QGF20726.1"/>
    <property type="molecule type" value="Genomic_DNA"/>
</dbReference>
<name>A0A5Q2F1K2_9CAUD</name>
<organism evidence="1 2">
    <name type="scientific">Klebsiella phage UPM 2146</name>
    <dbReference type="NCBI Taxonomy" id="2847816"/>
    <lineage>
        <taxon>Viruses</taxon>
        <taxon>Duplodnaviria</taxon>
        <taxon>Heunggongvirae</taxon>
        <taxon>Uroviricota</taxon>
        <taxon>Caudoviricetes</taxon>
        <taxon>Pantevenvirales</taxon>
        <taxon>Ackermannviridae</taxon>
        <taxon>Taipeivirus</taxon>
        <taxon>Taipeivirus UPM2146</taxon>
    </lineage>
</organism>
<dbReference type="InterPro" id="IPR000119">
    <property type="entry name" value="Hist_DNA-bd"/>
</dbReference>
<sequence length="41" mass="4317">MNRQDFIAHIAQTQGVTKTEAEKTIASFIAGINSAVAAGRV</sequence>
<dbReference type="GO" id="GO:0030527">
    <property type="term" value="F:structural constituent of chromatin"/>
    <property type="evidence" value="ECO:0007669"/>
    <property type="project" value="InterPro"/>
</dbReference>
<evidence type="ECO:0000313" key="1">
    <source>
        <dbReference type="EMBL" id="QGF20726.1"/>
    </source>
</evidence>
<protein>
    <submittedName>
        <fullName evidence="1">DNA binding protein</fullName>
    </submittedName>
</protein>
<proteinExistence type="predicted"/>
<dbReference type="Gene3D" id="4.10.520.10">
    <property type="entry name" value="IHF-like DNA-binding proteins"/>
    <property type="match status" value="1"/>
</dbReference>
<dbReference type="GO" id="GO:0003677">
    <property type="term" value="F:DNA binding"/>
    <property type="evidence" value="ECO:0007669"/>
    <property type="project" value="InterPro"/>
</dbReference>